<dbReference type="Gramene" id="Os07t0165650-01">
    <property type="protein sequence ID" value="Os07t0165650-01"/>
    <property type="gene ID" value="Os07g0165650"/>
</dbReference>
<name>A0A0P0X387_ORYSJ</name>
<reference evidence="1 2" key="3">
    <citation type="journal article" date="2013" name="Rice">
        <title>Improvement of the Oryza sativa Nipponbare reference genome using next generation sequence and optical map data.</title>
        <authorList>
            <person name="Kawahara Y."/>
            <person name="de la Bastide M."/>
            <person name="Hamilton J.P."/>
            <person name="Kanamori H."/>
            <person name="McCombie W.R."/>
            <person name="Ouyang S."/>
            <person name="Schwartz D.C."/>
            <person name="Tanaka T."/>
            <person name="Wu J."/>
            <person name="Zhou S."/>
            <person name="Childs K.L."/>
            <person name="Davidson R.M."/>
            <person name="Lin H."/>
            <person name="Quesada-Ocampo L."/>
            <person name="Vaillancourt B."/>
            <person name="Sakai H."/>
            <person name="Lee S.S."/>
            <person name="Kim J."/>
            <person name="Numa H."/>
            <person name="Itoh T."/>
            <person name="Buell C.R."/>
            <person name="Matsumoto T."/>
        </authorList>
    </citation>
    <scope>NUCLEOTIDE SEQUENCE [LARGE SCALE GENOMIC DNA]</scope>
    <source>
        <strain evidence="2">cv. Nipponbare</strain>
    </source>
</reference>
<sequence>QGGVGSDGRHAYALLCHGRGTAEGTRATAVSCSAATNLVDSCATAASPIPAYVAIVKFHDGEAGLRLQREGVGGRLVLED</sequence>
<dbReference type="Proteomes" id="UP000059680">
    <property type="component" value="Chromosome 7"/>
</dbReference>
<dbReference type="AlphaFoldDB" id="A0A0P0X387"/>
<organism evidence="1 2">
    <name type="scientific">Oryza sativa subsp. japonica</name>
    <name type="common">Rice</name>
    <dbReference type="NCBI Taxonomy" id="39947"/>
    <lineage>
        <taxon>Eukaryota</taxon>
        <taxon>Viridiplantae</taxon>
        <taxon>Streptophyta</taxon>
        <taxon>Embryophyta</taxon>
        <taxon>Tracheophyta</taxon>
        <taxon>Spermatophyta</taxon>
        <taxon>Magnoliopsida</taxon>
        <taxon>Liliopsida</taxon>
        <taxon>Poales</taxon>
        <taxon>Poaceae</taxon>
        <taxon>BOP clade</taxon>
        <taxon>Oryzoideae</taxon>
        <taxon>Oryzeae</taxon>
        <taxon>Oryzinae</taxon>
        <taxon>Oryza</taxon>
        <taxon>Oryza sativa</taxon>
    </lineage>
</organism>
<evidence type="ECO:0000313" key="1">
    <source>
        <dbReference type="EMBL" id="BAT00201.1"/>
    </source>
</evidence>
<reference evidence="2" key="1">
    <citation type="journal article" date="2005" name="Nature">
        <title>The map-based sequence of the rice genome.</title>
        <authorList>
            <consortium name="International rice genome sequencing project (IRGSP)"/>
            <person name="Matsumoto T."/>
            <person name="Wu J."/>
            <person name="Kanamori H."/>
            <person name="Katayose Y."/>
            <person name="Fujisawa M."/>
            <person name="Namiki N."/>
            <person name="Mizuno H."/>
            <person name="Yamamoto K."/>
            <person name="Antonio B.A."/>
            <person name="Baba T."/>
            <person name="Sakata K."/>
            <person name="Nagamura Y."/>
            <person name="Aoki H."/>
            <person name="Arikawa K."/>
            <person name="Arita K."/>
            <person name="Bito T."/>
            <person name="Chiden Y."/>
            <person name="Fujitsuka N."/>
            <person name="Fukunaka R."/>
            <person name="Hamada M."/>
            <person name="Harada C."/>
            <person name="Hayashi A."/>
            <person name="Hijishita S."/>
            <person name="Honda M."/>
            <person name="Hosokawa S."/>
            <person name="Ichikawa Y."/>
            <person name="Idonuma A."/>
            <person name="Iijima M."/>
            <person name="Ikeda M."/>
            <person name="Ikeno M."/>
            <person name="Ito K."/>
            <person name="Ito S."/>
            <person name="Ito T."/>
            <person name="Ito Y."/>
            <person name="Ito Y."/>
            <person name="Iwabuchi A."/>
            <person name="Kamiya K."/>
            <person name="Karasawa W."/>
            <person name="Kurita K."/>
            <person name="Katagiri S."/>
            <person name="Kikuta A."/>
            <person name="Kobayashi H."/>
            <person name="Kobayashi N."/>
            <person name="Machita K."/>
            <person name="Maehara T."/>
            <person name="Masukawa M."/>
            <person name="Mizubayashi T."/>
            <person name="Mukai Y."/>
            <person name="Nagasaki H."/>
            <person name="Nagata Y."/>
            <person name="Naito S."/>
            <person name="Nakashima M."/>
            <person name="Nakama Y."/>
            <person name="Nakamichi Y."/>
            <person name="Nakamura M."/>
            <person name="Meguro A."/>
            <person name="Negishi M."/>
            <person name="Ohta I."/>
            <person name="Ohta T."/>
            <person name="Okamoto M."/>
            <person name="Ono N."/>
            <person name="Saji S."/>
            <person name="Sakaguchi M."/>
            <person name="Sakai K."/>
            <person name="Shibata M."/>
            <person name="Shimokawa T."/>
            <person name="Song J."/>
            <person name="Takazaki Y."/>
            <person name="Terasawa K."/>
            <person name="Tsugane M."/>
            <person name="Tsuji K."/>
            <person name="Ueda S."/>
            <person name="Waki K."/>
            <person name="Yamagata H."/>
            <person name="Yamamoto M."/>
            <person name="Yamamoto S."/>
            <person name="Yamane H."/>
            <person name="Yoshiki S."/>
            <person name="Yoshihara R."/>
            <person name="Yukawa K."/>
            <person name="Zhong H."/>
            <person name="Yano M."/>
            <person name="Yuan Q."/>
            <person name="Ouyang S."/>
            <person name="Liu J."/>
            <person name="Jones K.M."/>
            <person name="Gansberger K."/>
            <person name="Moffat K."/>
            <person name="Hill J."/>
            <person name="Bera J."/>
            <person name="Fadrosh D."/>
            <person name="Jin S."/>
            <person name="Johri S."/>
            <person name="Kim M."/>
            <person name="Overton L."/>
            <person name="Reardon M."/>
            <person name="Tsitrin T."/>
            <person name="Vuong H."/>
            <person name="Weaver B."/>
            <person name="Ciecko A."/>
            <person name="Tallon L."/>
            <person name="Jackson J."/>
            <person name="Pai G."/>
            <person name="Aken S.V."/>
            <person name="Utterback T."/>
            <person name="Reidmuller S."/>
            <person name="Feldblyum T."/>
            <person name="Hsiao J."/>
            <person name="Zismann V."/>
            <person name="Iobst S."/>
            <person name="de Vazeille A.R."/>
            <person name="Buell C.R."/>
            <person name="Ying K."/>
            <person name="Li Y."/>
            <person name="Lu T."/>
            <person name="Huang Y."/>
            <person name="Zhao Q."/>
            <person name="Feng Q."/>
            <person name="Zhang L."/>
            <person name="Zhu J."/>
            <person name="Weng Q."/>
            <person name="Mu J."/>
            <person name="Lu Y."/>
            <person name="Fan D."/>
            <person name="Liu Y."/>
            <person name="Guan J."/>
            <person name="Zhang Y."/>
            <person name="Yu S."/>
            <person name="Liu X."/>
            <person name="Zhang Y."/>
            <person name="Hong G."/>
            <person name="Han B."/>
            <person name="Choisne N."/>
            <person name="Demange N."/>
            <person name="Orjeda G."/>
            <person name="Samain S."/>
            <person name="Cattolico L."/>
            <person name="Pelletier E."/>
            <person name="Couloux A."/>
            <person name="Segurens B."/>
            <person name="Wincker P."/>
            <person name="D'Hont A."/>
            <person name="Scarpelli C."/>
            <person name="Weissenbach J."/>
            <person name="Salanoubat M."/>
            <person name="Quetier F."/>
            <person name="Yu Y."/>
            <person name="Kim H.R."/>
            <person name="Rambo T."/>
            <person name="Currie J."/>
            <person name="Collura K."/>
            <person name="Luo M."/>
            <person name="Yang T."/>
            <person name="Ammiraju J.S.S."/>
            <person name="Engler F."/>
            <person name="Soderlund C."/>
            <person name="Wing R.A."/>
            <person name="Palmer L.E."/>
            <person name="de la Bastide M."/>
            <person name="Spiegel L."/>
            <person name="Nascimento L."/>
            <person name="Zutavern T."/>
            <person name="O'Shaughnessy A."/>
            <person name="Dike S."/>
            <person name="Dedhia N."/>
            <person name="Preston R."/>
            <person name="Balija V."/>
            <person name="McCombie W.R."/>
            <person name="Chow T."/>
            <person name="Chen H."/>
            <person name="Chung M."/>
            <person name="Chen C."/>
            <person name="Shaw J."/>
            <person name="Wu H."/>
            <person name="Hsiao K."/>
            <person name="Chao Y."/>
            <person name="Chu M."/>
            <person name="Cheng C."/>
            <person name="Hour A."/>
            <person name="Lee P."/>
            <person name="Lin S."/>
            <person name="Lin Y."/>
            <person name="Liou J."/>
            <person name="Liu S."/>
            <person name="Hsing Y."/>
            <person name="Raghuvanshi S."/>
            <person name="Mohanty A."/>
            <person name="Bharti A.K."/>
            <person name="Gaur A."/>
            <person name="Gupta V."/>
            <person name="Kumar D."/>
            <person name="Ravi V."/>
            <person name="Vij S."/>
            <person name="Kapur A."/>
            <person name="Khurana P."/>
            <person name="Khurana P."/>
            <person name="Khurana J.P."/>
            <person name="Tyagi A.K."/>
            <person name="Gaikwad K."/>
            <person name="Singh A."/>
            <person name="Dalal V."/>
            <person name="Srivastava S."/>
            <person name="Dixit A."/>
            <person name="Pal A.K."/>
            <person name="Ghazi I.A."/>
            <person name="Yadav M."/>
            <person name="Pandit A."/>
            <person name="Bhargava A."/>
            <person name="Sureshbabu K."/>
            <person name="Batra K."/>
            <person name="Sharma T.R."/>
            <person name="Mohapatra T."/>
            <person name="Singh N.K."/>
            <person name="Messing J."/>
            <person name="Nelson A.B."/>
            <person name="Fuks G."/>
            <person name="Kavchok S."/>
            <person name="Keizer G."/>
            <person name="Linton E."/>
            <person name="Llaca V."/>
            <person name="Song R."/>
            <person name="Tanyolac B."/>
            <person name="Young S."/>
            <person name="Ho-Il K."/>
            <person name="Hahn J.H."/>
            <person name="Sangsakoo G."/>
            <person name="Vanavichit A."/>
            <person name="de Mattos Luiz.A.T."/>
            <person name="Zimmer P.D."/>
            <person name="Malone G."/>
            <person name="Dellagostin O."/>
            <person name="de Oliveira A.C."/>
            <person name="Bevan M."/>
            <person name="Bancroft I."/>
            <person name="Minx P."/>
            <person name="Cordum H."/>
            <person name="Wilson R."/>
            <person name="Cheng Z."/>
            <person name="Jin W."/>
            <person name="Jiang J."/>
            <person name="Leong S.A."/>
            <person name="Iwama H."/>
            <person name="Gojobori T."/>
            <person name="Itoh T."/>
            <person name="Niimura Y."/>
            <person name="Fujii Y."/>
            <person name="Habara T."/>
            <person name="Sakai H."/>
            <person name="Sato Y."/>
            <person name="Wilson G."/>
            <person name="Kumar K."/>
            <person name="McCouch S."/>
            <person name="Juretic N."/>
            <person name="Hoen D."/>
            <person name="Wright S."/>
            <person name="Bruskiewich R."/>
            <person name="Bureau T."/>
            <person name="Miyao A."/>
            <person name="Hirochika H."/>
            <person name="Nishikawa T."/>
            <person name="Kadowaki K."/>
            <person name="Sugiura M."/>
            <person name="Burr B."/>
            <person name="Sasaki T."/>
        </authorList>
    </citation>
    <scope>NUCLEOTIDE SEQUENCE [LARGE SCALE GENOMIC DNA]</scope>
    <source>
        <strain evidence="2">cv. Nipponbare</strain>
    </source>
</reference>
<dbReference type="EMBL" id="AP014963">
    <property type="protein sequence ID" value="BAT00201.1"/>
    <property type="molecule type" value="Genomic_DNA"/>
</dbReference>
<gene>
    <name evidence="1" type="ordered locus">Os07g0165650</name>
    <name evidence="1" type="ORF">OSNPB_070165650</name>
</gene>
<reference evidence="1 2" key="2">
    <citation type="journal article" date="2013" name="Plant Cell Physiol.">
        <title>Rice Annotation Project Database (RAP-DB): an integrative and interactive database for rice genomics.</title>
        <authorList>
            <person name="Sakai H."/>
            <person name="Lee S.S."/>
            <person name="Tanaka T."/>
            <person name="Numa H."/>
            <person name="Kim J."/>
            <person name="Kawahara Y."/>
            <person name="Wakimoto H."/>
            <person name="Yang C.C."/>
            <person name="Iwamoto M."/>
            <person name="Abe T."/>
            <person name="Yamada Y."/>
            <person name="Muto A."/>
            <person name="Inokuchi H."/>
            <person name="Ikemura T."/>
            <person name="Matsumoto T."/>
            <person name="Sasaki T."/>
            <person name="Itoh T."/>
        </authorList>
    </citation>
    <scope>NUCLEOTIDE SEQUENCE [LARGE SCALE GENOMIC DNA]</scope>
    <source>
        <strain evidence="2">cv. Nipponbare</strain>
    </source>
</reference>
<dbReference type="InParanoid" id="A0A0P0X387"/>
<evidence type="ECO:0000313" key="2">
    <source>
        <dbReference type="Proteomes" id="UP000059680"/>
    </source>
</evidence>
<accession>A0A0P0X387</accession>
<protein>
    <submittedName>
        <fullName evidence="1">Os07g0165650 protein</fullName>
    </submittedName>
</protein>
<proteinExistence type="predicted"/>
<keyword evidence="2" id="KW-1185">Reference proteome</keyword>
<dbReference type="PaxDb" id="39947-A0A0P0X387"/>
<feature type="non-terminal residue" evidence="1">
    <location>
        <position position="1"/>
    </location>
</feature>